<comment type="caution">
    <text evidence="2">The sequence shown here is derived from an EMBL/GenBank/DDBJ whole genome shotgun (WGS) entry which is preliminary data.</text>
</comment>
<evidence type="ECO:0000313" key="3">
    <source>
        <dbReference type="Proteomes" id="UP000000702"/>
    </source>
</evidence>
<feature type="transmembrane region" description="Helical" evidence="1">
    <location>
        <begin position="12"/>
        <end position="33"/>
    </location>
</feature>
<dbReference type="EMBL" id="CAEQ01001700">
    <property type="protein sequence ID" value="CCD14920.1"/>
    <property type="molecule type" value="Genomic_DNA"/>
</dbReference>
<keyword evidence="1" id="KW-0812">Transmembrane</keyword>
<evidence type="ECO:0000256" key="1">
    <source>
        <dbReference type="SAM" id="Phobius"/>
    </source>
</evidence>
<reference evidence="2 3" key="2">
    <citation type="journal article" date="2012" name="Proc. Natl. Acad. Sci. U.S.A.">
        <title>Antigenic diversity is generated by distinct evolutionary mechanisms in African trypanosome species.</title>
        <authorList>
            <person name="Jackson A.P."/>
            <person name="Berry A."/>
            <person name="Aslett M."/>
            <person name="Allison H.C."/>
            <person name="Burton P."/>
            <person name="Vavrova-Anderson J."/>
            <person name="Brown R."/>
            <person name="Browne H."/>
            <person name="Corton N."/>
            <person name="Hauser H."/>
            <person name="Gamble J."/>
            <person name="Gilderthorp R."/>
            <person name="Marcello L."/>
            <person name="McQuillan J."/>
            <person name="Otto T.D."/>
            <person name="Quail M.A."/>
            <person name="Sanders M.J."/>
            <person name="van Tonder A."/>
            <person name="Ginger M.L."/>
            <person name="Field M.C."/>
            <person name="Barry J.D."/>
            <person name="Hertz-Fowler C."/>
            <person name="Berriman M."/>
        </authorList>
    </citation>
    <scope>NUCLEOTIDE SEQUENCE [LARGE SCALE GENOMIC DNA]</scope>
    <source>
        <strain evidence="2 3">IL3000</strain>
    </source>
</reference>
<sequence length="194" mass="22147">MPKRGIRENIYLFCVLLVVTLVLFCYICFTSSYHKLIFFLLFDNSKLAAFSSSCRADTIEHTRCIRTVERQSDNFTLLPLNQHLTPSGLRYVSVKERKVISLHMHARKWGKGAVLRNFFSHGGEKKKNNKKNPHVVVAGGKRVVTSGLARLLMCVQHGDGRCKHIRGRSHIPRWWCSSLACVYRVAVDLLYAVA</sequence>
<proteinExistence type="predicted"/>
<keyword evidence="1" id="KW-0472">Membrane</keyword>
<reference evidence="3" key="1">
    <citation type="submission" date="2011-07" db="EMBL/GenBank/DDBJ databases">
        <title>Divergent evolution of antigenic variation in African trypanosomes.</title>
        <authorList>
            <person name="Jackson A.P."/>
            <person name="Berry A."/>
            <person name="Allison H.C."/>
            <person name="Burton P."/>
            <person name="Anderson J."/>
            <person name="Aslett M."/>
            <person name="Brown R."/>
            <person name="Corton N."/>
            <person name="Harris D."/>
            <person name="Hauser H."/>
            <person name="Gamble J."/>
            <person name="Gilderthorp R."/>
            <person name="McQuillan J."/>
            <person name="Quail M.A."/>
            <person name="Sanders M."/>
            <person name="Van Tonder A."/>
            <person name="Ginger M.L."/>
            <person name="Donelson J.E."/>
            <person name="Field M.C."/>
            <person name="Barry J.D."/>
            <person name="Berriman M."/>
            <person name="Hertz-Fowler C."/>
        </authorList>
    </citation>
    <scope>NUCLEOTIDE SEQUENCE [LARGE SCALE GENOMIC DNA]</scope>
    <source>
        <strain evidence="3">IL3000</strain>
    </source>
</reference>
<keyword evidence="3" id="KW-1185">Reference proteome</keyword>
<evidence type="ECO:0000313" key="2">
    <source>
        <dbReference type="EMBL" id="CCD14920.1"/>
    </source>
</evidence>
<keyword evidence="1" id="KW-1133">Transmembrane helix</keyword>
<dbReference type="AlphaFoldDB" id="F9WCC7"/>
<dbReference type="VEuPathDB" id="TriTrypDB:TcIL3000_0_54890"/>
<organism evidence="2 3">
    <name type="scientific">Trypanosoma congolense (strain IL3000)</name>
    <dbReference type="NCBI Taxonomy" id="1068625"/>
    <lineage>
        <taxon>Eukaryota</taxon>
        <taxon>Discoba</taxon>
        <taxon>Euglenozoa</taxon>
        <taxon>Kinetoplastea</taxon>
        <taxon>Metakinetoplastina</taxon>
        <taxon>Trypanosomatida</taxon>
        <taxon>Trypanosomatidae</taxon>
        <taxon>Trypanosoma</taxon>
        <taxon>Nannomonas</taxon>
    </lineage>
</organism>
<gene>
    <name evidence="2" type="ORF">TCIL3000_0_54890</name>
</gene>
<name>F9WCC7_TRYCI</name>
<protein>
    <submittedName>
        <fullName evidence="2">WGS project CAEQ00000000 data, annotated contig 2213</fullName>
    </submittedName>
</protein>
<accession>F9WCC7</accession>
<dbReference type="Proteomes" id="UP000000702">
    <property type="component" value="Unassembled WGS sequence"/>
</dbReference>